<name>A0A0A8UWC1_LEGHA</name>
<evidence type="ECO:0000313" key="2">
    <source>
        <dbReference type="EMBL" id="CEK11846.1"/>
    </source>
</evidence>
<dbReference type="CDD" id="cd04301">
    <property type="entry name" value="NAT_SF"/>
    <property type="match status" value="1"/>
</dbReference>
<reference evidence="3" key="1">
    <citation type="submission" date="2014-09" db="EMBL/GenBank/DDBJ databases">
        <authorList>
            <person name="Gomez-Valero L."/>
        </authorList>
    </citation>
    <scope>NUCLEOTIDE SEQUENCE [LARGE SCALE GENOMIC DNA]</scope>
    <source>
        <strain evidence="3">ATCC35250</strain>
    </source>
</reference>
<dbReference type="Pfam" id="PF04229">
    <property type="entry name" value="GrpB"/>
    <property type="match status" value="1"/>
</dbReference>
<protein>
    <recommendedName>
        <fullName evidence="1">N-acetyltransferase domain-containing protein</fullName>
    </recommendedName>
</protein>
<dbReference type="Gene3D" id="3.30.460.10">
    <property type="entry name" value="Beta Polymerase, domain 2"/>
    <property type="match status" value="1"/>
</dbReference>
<dbReference type="HOGENOM" id="CLU_612235_0_0_6"/>
<dbReference type="PANTHER" id="PTHR34822">
    <property type="entry name" value="GRPB DOMAIN PROTEIN (AFU_ORTHOLOGUE AFUA_1G01530)"/>
    <property type="match status" value="1"/>
</dbReference>
<feature type="domain" description="N-acetyltransferase" evidence="1">
    <location>
        <begin position="315"/>
        <end position="447"/>
    </location>
</feature>
<dbReference type="RefSeq" id="WP_052673727.1">
    <property type="nucleotide sequence ID" value="NZ_LN681225.1"/>
</dbReference>
<dbReference type="GO" id="GO:0016747">
    <property type="term" value="F:acyltransferase activity, transferring groups other than amino-acyl groups"/>
    <property type="evidence" value="ECO:0007669"/>
    <property type="project" value="InterPro"/>
</dbReference>
<dbReference type="STRING" id="449.LHA_2852"/>
<accession>A0A0A8UWC1</accession>
<dbReference type="Gene3D" id="3.40.630.30">
    <property type="match status" value="1"/>
</dbReference>
<dbReference type="InterPro" id="IPR000182">
    <property type="entry name" value="GNAT_dom"/>
</dbReference>
<dbReference type="InterPro" id="IPR007344">
    <property type="entry name" value="GrpB/CoaE"/>
</dbReference>
<sequence>MIPATVNVVAYDPNWPNVFNKEAIRLQNILGNFLQEIYHIGSTSIPGMSAKPVIDIMLSVDNVDDIDLIEEKLIQLNYAPIRRQIIPHVSFFTKRQESTVSFHLHLHERGSPQIKRHVNFRDYVIQHPNVAYEYAELKKQLAKEFPHDISSYVSGKDSLVQAIDNKAKQWDGRKRNFLLPNTGCASKDWSDEKLAKAIEANLNVHMTHFAQYLTQVELIRVPGFTIVNSGLSDDTFNYVIDADFSSENADRKIIEVTDYFMKKNTPFSWWICPQDKPENLSVHLEEHGYKNTENNCAMFFDLDTWDGQIVSIPSLEIVRATDEKTLHDFALVLANDEKAFKTYFSWIASILTDDDPIEYYVGYINGKPVVRGLSCYFAQAAGLHWLSTTPEERKKGYGTAMQQYRLKRAKELGYHIAVLQASEGGYSLYKQLGYKECGSFREYKKTK</sequence>
<dbReference type="SUPFAM" id="SSF55729">
    <property type="entry name" value="Acyl-CoA N-acyltransferases (Nat)"/>
    <property type="match status" value="1"/>
</dbReference>
<dbReference type="SUPFAM" id="SSF81301">
    <property type="entry name" value="Nucleotidyltransferase"/>
    <property type="match status" value="1"/>
</dbReference>
<gene>
    <name evidence="2" type="ORF">LHA_2852</name>
</gene>
<dbReference type="PANTHER" id="PTHR34822:SF1">
    <property type="entry name" value="GRPB FAMILY PROTEIN"/>
    <property type="match status" value="1"/>
</dbReference>
<dbReference type="AlphaFoldDB" id="A0A0A8UWC1"/>
<dbReference type="InterPro" id="IPR016181">
    <property type="entry name" value="Acyl_CoA_acyltransferase"/>
</dbReference>
<evidence type="ECO:0000259" key="1">
    <source>
        <dbReference type="PROSITE" id="PS51186"/>
    </source>
</evidence>
<dbReference type="Pfam" id="PF13527">
    <property type="entry name" value="Acetyltransf_9"/>
    <property type="match status" value="1"/>
</dbReference>
<dbReference type="PATRIC" id="fig|449.7.peg.1389"/>
<evidence type="ECO:0000313" key="3">
    <source>
        <dbReference type="Proteomes" id="UP000032803"/>
    </source>
</evidence>
<dbReference type="Proteomes" id="UP000032803">
    <property type="component" value="Chromosome I"/>
</dbReference>
<organism evidence="2 3">
    <name type="scientific">Legionella hackeliae</name>
    <dbReference type="NCBI Taxonomy" id="449"/>
    <lineage>
        <taxon>Bacteria</taxon>
        <taxon>Pseudomonadati</taxon>
        <taxon>Pseudomonadota</taxon>
        <taxon>Gammaproteobacteria</taxon>
        <taxon>Legionellales</taxon>
        <taxon>Legionellaceae</taxon>
        <taxon>Legionella</taxon>
    </lineage>
</organism>
<dbReference type="EMBL" id="LN681225">
    <property type="protein sequence ID" value="CEK11846.1"/>
    <property type="molecule type" value="Genomic_DNA"/>
</dbReference>
<keyword evidence="3" id="KW-1185">Reference proteome</keyword>
<proteinExistence type="predicted"/>
<dbReference type="InterPro" id="IPR043519">
    <property type="entry name" value="NT_sf"/>
</dbReference>
<dbReference type="OrthoDB" id="9799092at2"/>
<dbReference type="PROSITE" id="PS51186">
    <property type="entry name" value="GNAT"/>
    <property type="match status" value="1"/>
</dbReference>
<dbReference type="KEGG" id="lha:LHA_2852"/>